<evidence type="ECO:0000256" key="11">
    <source>
        <dbReference type="ARBA" id="ARBA00023136"/>
    </source>
</evidence>
<keyword evidence="13" id="KW-0325">Glycoprotein</keyword>
<comment type="subcellular location">
    <subcellularLocation>
        <location evidence="2">Endoplasmic reticulum membrane</location>
        <topology evidence="2">Single-pass type II membrane protein</topology>
    </subcellularLocation>
    <subcellularLocation>
        <location evidence="1">Golgi apparatus membrane</location>
        <topology evidence="1">Single-pass type II membrane protein</topology>
    </subcellularLocation>
</comment>
<dbReference type="InterPro" id="IPR003406">
    <property type="entry name" value="Glyco_trans_14"/>
</dbReference>
<dbReference type="GO" id="GO:0046872">
    <property type="term" value="F:metal ion binding"/>
    <property type="evidence" value="ECO:0007669"/>
    <property type="project" value="UniProtKB-KW"/>
</dbReference>
<evidence type="ECO:0000256" key="6">
    <source>
        <dbReference type="ARBA" id="ARBA00022723"/>
    </source>
</evidence>
<dbReference type="GO" id="GO:0030158">
    <property type="term" value="F:protein xylosyltransferase activity"/>
    <property type="evidence" value="ECO:0007669"/>
    <property type="project" value="InterPro"/>
</dbReference>
<evidence type="ECO:0000256" key="9">
    <source>
        <dbReference type="ARBA" id="ARBA00022989"/>
    </source>
</evidence>
<keyword evidence="12" id="KW-1015">Disulfide bond</keyword>
<evidence type="ECO:0000256" key="2">
    <source>
        <dbReference type="ARBA" id="ARBA00004648"/>
    </source>
</evidence>
<dbReference type="GO" id="GO:0016020">
    <property type="term" value="C:membrane"/>
    <property type="evidence" value="ECO:0007669"/>
    <property type="project" value="InterPro"/>
</dbReference>
<dbReference type="EMBL" id="CP054212">
    <property type="protein sequence ID" value="QKJ87766.1"/>
    <property type="molecule type" value="Genomic_DNA"/>
</dbReference>
<dbReference type="Proteomes" id="UP000505325">
    <property type="component" value="Chromosome"/>
</dbReference>
<dbReference type="KEGG" id="pmak:PMPD1_2829"/>
<keyword evidence="8" id="KW-0735">Signal-anchor</keyword>
<evidence type="ECO:0000256" key="3">
    <source>
        <dbReference type="ARBA" id="ARBA00022676"/>
    </source>
</evidence>
<evidence type="ECO:0000256" key="7">
    <source>
        <dbReference type="ARBA" id="ARBA00022824"/>
    </source>
</evidence>
<evidence type="ECO:0000256" key="4">
    <source>
        <dbReference type="ARBA" id="ARBA00022679"/>
    </source>
</evidence>
<dbReference type="PANTHER" id="PTHR46025:SF3">
    <property type="entry name" value="XYLOSYLTRANSFERASE OXT"/>
    <property type="match status" value="1"/>
</dbReference>
<keyword evidence="3" id="KW-0328">Glycosyltransferase</keyword>
<dbReference type="AlphaFoldDB" id="A0A6M8UAF1"/>
<dbReference type="RefSeq" id="WP_173634684.1">
    <property type="nucleotide sequence ID" value="NZ_CP054212.1"/>
</dbReference>
<evidence type="ECO:0000313" key="16">
    <source>
        <dbReference type="Proteomes" id="UP000505325"/>
    </source>
</evidence>
<proteinExistence type="predicted"/>
<dbReference type="PANTHER" id="PTHR46025">
    <property type="entry name" value="XYLOSYLTRANSFERASE OXT"/>
    <property type="match status" value="1"/>
</dbReference>
<reference evidence="15 16" key="1">
    <citation type="submission" date="2020-06" db="EMBL/GenBank/DDBJ databases">
        <title>Genome sequence of Paramixta manurensis strain PD-1.</title>
        <authorList>
            <person name="Lee C.W."/>
            <person name="Kim J."/>
        </authorList>
    </citation>
    <scope>NUCLEOTIDE SEQUENCE [LARGE SCALE GENOMIC DNA]</scope>
    <source>
        <strain evidence="15 16">PD-1</strain>
    </source>
</reference>
<evidence type="ECO:0000256" key="13">
    <source>
        <dbReference type="ARBA" id="ARBA00023180"/>
    </source>
</evidence>
<evidence type="ECO:0000256" key="12">
    <source>
        <dbReference type="ARBA" id="ARBA00023157"/>
    </source>
</evidence>
<evidence type="ECO:0000256" key="8">
    <source>
        <dbReference type="ARBA" id="ARBA00022968"/>
    </source>
</evidence>
<sequence>MKVAYLIQCHKNSRQIELLINSLILTKDDYVVIHIDAKSPRIAEELKEIYQLASNIHIVEDPVSVFWSGISQLQATLKMLRALYHNDINFDYCCLLSGEDVVLDVDKFKQYLCYADNKSFLDYRSDRASYCWRINRFNLFRNNRFSQTFLARACSALAIKLQFMVGLKRKNFRDEEIFLGSQWFTLSRVHADIIYEKVDDAVIKDFTYTSCSDEHFFQMLFSQWIKKEEIETFNLRYIDFPHGHSSPRYLSLNDLLLVRERPACFIARKVTSDVLSQYISFCEKR</sequence>
<evidence type="ECO:0000256" key="14">
    <source>
        <dbReference type="ARBA" id="ARBA00042865"/>
    </source>
</evidence>
<keyword evidence="11" id="KW-0472">Membrane</keyword>
<dbReference type="InterPro" id="IPR043538">
    <property type="entry name" value="XYLT"/>
</dbReference>
<keyword evidence="9" id="KW-1133">Transmembrane helix</keyword>
<dbReference type="GO" id="GO:0015012">
    <property type="term" value="P:heparan sulfate proteoglycan biosynthetic process"/>
    <property type="evidence" value="ECO:0007669"/>
    <property type="project" value="TreeGrafter"/>
</dbReference>
<dbReference type="GO" id="GO:0050650">
    <property type="term" value="P:chondroitin sulfate proteoglycan biosynthetic process"/>
    <property type="evidence" value="ECO:0007669"/>
    <property type="project" value="TreeGrafter"/>
</dbReference>
<evidence type="ECO:0000256" key="5">
    <source>
        <dbReference type="ARBA" id="ARBA00022692"/>
    </source>
</evidence>
<keyword evidence="16" id="KW-1185">Reference proteome</keyword>
<keyword evidence="6" id="KW-0479">Metal-binding</keyword>
<accession>A0A6M8UAF1</accession>
<gene>
    <name evidence="15" type="ORF">PMPD1_2829</name>
</gene>
<keyword evidence="7" id="KW-0256">Endoplasmic reticulum</keyword>
<dbReference type="Pfam" id="PF02485">
    <property type="entry name" value="Branch"/>
    <property type="match status" value="1"/>
</dbReference>
<keyword evidence="5" id="KW-0812">Transmembrane</keyword>
<keyword evidence="4" id="KW-0808">Transferase</keyword>
<evidence type="ECO:0000256" key="1">
    <source>
        <dbReference type="ARBA" id="ARBA00004323"/>
    </source>
</evidence>
<keyword evidence="10" id="KW-0333">Golgi apparatus</keyword>
<protein>
    <recommendedName>
        <fullName evidence="14">Peptide O-xylosyltransferase</fullName>
    </recommendedName>
</protein>
<evidence type="ECO:0000313" key="15">
    <source>
        <dbReference type="EMBL" id="QKJ87766.1"/>
    </source>
</evidence>
<organism evidence="15 16">
    <name type="scientific">Paramixta manurensis</name>
    <dbReference type="NCBI Taxonomy" id="2740817"/>
    <lineage>
        <taxon>Bacteria</taxon>
        <taxon>Pseudomonadati</taxon>
        <taxon>Pseudomonadota</taxon>
        <taxon>Gammaproteobacteria</taxon>
        <taxon>Enterobacterales</taxon>
        <taxon>Erwiniaceae</taxon>
        <taxon>Paramixta</taxon>
    </lineage>
</organism>
<evidence type="ECO:0000256" key="10">
    <source>
        <dbReference type="ARBA" id="ARBA00023034"/>
    </source>
</evidence>
<name>A0A6M8UAF1_9GAMM</name>